<sequence length="370" mass="40454">MARITSVDIYAIALPLLRPFIIAYDTFREMPTILVRLETDEGIVGYGEATPDEHVTGETYWSTIEVIKHHLGPAVLGENPFSIERIHEKMNQKVKGVPAAKAAIDIACHDLMGKLAGQPLYRLLGGPSHDKLVIPYVMSILAPEVMAEEAKAAVAEGYRTLKLKVGTDVSTDIARVQAVREAVGPAIRLRVDVNQGWGYTAETLQALKHLKASGIDWIEQPVHADDLDGMADIRSKTTIPVMVDEGLLGDKEMRQIIQKNAADWINIKLMKCGGLYPAVRLIHQAEMARIRTQIGSMVESAVATAAGAHLSLAKKNVWSNEMVGPRMFAKDVAAFPIEGDCIKLSESPGLGIDVNEELLTVLTRFHVKLA</sequence>
<dbReference type="SMART" id="SM00922">
    <property type="entry name" value="MR_MLE"/>
    <property type="match status" value="1"/>
</dbReference>
<dbReference type="Pfam" id="PF02746">
    <property type="entry name" value="MR_MLE_N"/>
    <property type="match status" value="1"/>
</dbReference>
<dbReference type="InterPro" id="IPR013342">
    <property type="entry name" value="Mandelate_racemase_C"/>
</dbReference>
<evidence type="ECO:0000256" key="1">
    <source>
        <dbReference type="ARBA" id="ARBA00008031"/>
    </source>
</evidence>
<dbReference type="InterPro" id="IPR029065">
    <property type="entry name" value="Enolase_C-like"/>
</dbReference>
<keyword evidence="2 5" id="KW-0479">Metal-binding</keyword>
<proteinExistence type="inferred from homology"/>
<keyword evidence="4 5" id="KW-0413">Isomerase</keyword>
<dbReference type="PANTHER" id="PTHR48073:SF2">
    <property type="entry name" value="O-SUCCINYLBENZOATE SYNTHASE"/>
    <property type="match status" value="1"/>
</dbReference>
<comment type="cofactor">
    <cofactor evidence="5">
        <name>Mg(2+)</name>
        <dbReference type="ChEBI" id="CHEBI:18420"/>
    </cofactor>
    <text evidence="5">Binds 1 Mg(2+) ion per subunit.</text>
</comment>
<dbReference type="PANTHER" id="PTHR48073">
    <property type="entry name" value="O-SUCCINYLBENZOATE SYNTHASE-RELATED"/>
    <property type="match status" value="1"/>
</dbReference>
<evidence type="ECO:0000256" key="5">
    <source>
        <dbReference type="RuleBase" id="RU366006"/>
    </source>
</evidence>
<protein>
    <recommendedName>
        <fullName evidence="5">Dipeptide epimerase</fullName>
        <ecNumber evidence="5">5.1.1.-</ecNumber>
    </recommendedName>
</protein>
<dbReference type="SFLD" id="SFLDS00001">
    <property type="entry name" value="Enolase"/>
    <property type="match status" value="1"/>
</dbReference>
<dbReference type="Gene3D" id="3.30.390.10">
    <property type="entry name" value="Enolase-like, N-terminal domain"/>
    <property type="match status" value="1"/>
</dbReference>
<dbReference type="InterPro" id="IPR036849">
    <property type="entry name" value="Enolase-like_C_sf"/>
</dbReference>
<dbReference type="Gene3D" id="3.20.20.120">
    <property type="entry name" value="Enolase-like C-terminal domain"/>
    <property type="match status" value="1"/>
</dbReference>
<organism evidence="7 8">
    <name type="scientific">Brevibacillus ruminantium</name>
    <dbReference type="NCBI Taxonomy" id="2950604"/>
    <lineage>
        <taxon>Bacteria</taxon>
        <taxon>Bacillati</taxon>
        <taxon>Bacillota</taxon>
        <taxon>Bacilli</taxon>
        <taxon>Bacillales</taxon>
        <taxon>Paenibacillaceae</taxon>
        <taxon>Brevibacillus</taxon>
    </lineage>
</organism>
<dbReference type="InterPro" id="IPR029017">
    <property type="entry name" value="Enolase-like_N"/>
</dbReference>
<dbReference type="EMBL" id="CP098755">
    <property type="protein sequence ID" value="USG66969.1"/>
    <property type="molecule type" value="Genomic_DNA"/>
</dbReference>
<evidence type="ECO:0000313" key="7">
    <source>
        <dbReference type="EMBL" id="USG66969.1"/>
    </source>
</evidence>
<evidence type="ECO:0000256" key="2">
    <source>
        <dbReference type="ARBA" id="ARBA00022723"/>
    </source>
</evidence>
<dbReference type="RefSeq" id="WP_251874073.1">
    <property type="nucleotide sequence ID" value="NZ_CP098755.1"/>
</dbReference>
<evidence type="ECO:0000256" key="3">
    <source>
        <dbReference type="ARBA" id="ARBA00022842"/>
    </source>
</evidence>
<dbReference type="SUPFAM" id="SSF54826">
    <property type="entry name" value="Enolase N-terminal domain-like"/>
    <property type="match status" value="1"/>
</dbReference>
<dbReference type="CDD" id="cd03319">
    <property type="entry name" value="L-Ala-DL-Glu_epimerase"/>
    <property type="match status" value="1"/>
</dbReference>
<dbReference type="EC" id="5.1.1.-" evidence="5"/>
<keyword evidence="3 5" id="KW-0460">Magnesium</keyword>
<feature type="domain" description="Mandelate racemase/muconate lactonizing enzyme C-terminal" evidence="6">
    <location>
        <begin position="143"/>
        <end position="240"/>
    </location>
</feature>
<dbReference type="InterPro" id="IPR034603">
    <property type="entry name" value="Dipeptide_epimerase"/>
</dbReference>
<dbReference type="SUPFAM" id="SSF51604">
    <property type="entry name" value="Enolase C-terminal domain-like"/>
    <property type="match status" value="1"/>
</dbReference>
<gene>
    <name evidence="7" type="ORF">NDK47_06635</name>
</gene>
<dbReference type="SFLD" id="SFLDF00009">
    <property type="entry name" value="o-succinylbenzoate_synthase"/>
    <property type="match status" value="1"/>
</dbReference>
<evidence type="ECO:0000259" key="6">
    <source>
        <dbReference type="SMART" id="SM00922"/>
    </source>
</evidence>
<name>A0ABY4WJB0_9BACL</name>
<dbReference type="InterPro" id="IPR013341">
    <property type="entry name" value="Mandelate_racemase_N_dom"/>
</dbReference>
<reference evidence="7" key="1">
    <citation type="submission" date="2022-06" db="EMBL/GenBank/DDBJ databases">
        <title>Genome sequencing of Brevibacillus sp. BB3-R1.</title>
        <authorList>
            <person name="Heo J."/>
            <person name="Lee D."/>
            <person name="Won M."/>
            <person name="Han B.-H."/>
            <person name="Hong S.-B."/>
            <person name="Kwon S.-W."/>
        </authorList>
    </citation>
    <scope>NUCLEOTIDE SEQUENCE</scope>
    <source>
        <strain evidence="7">BB3-R1</strain>
    </source>
</reference>
<accession>A0ABY4WJB0</accession>
<dbReference type="SFLD" id="SFLDG00180">
    <property type="entry name" value="muconate_cycloisomerase"/>
    <property type="match status" value="1"/>
</dbReference>
<evidence type="ECO:0000313" key="8">
    <source>
        <dbReference type="Proteomes" id="UP001056500"/>
    </source>
</evidence>
<comment type="similarity">
    <text evidence="1 5">Belongs to the mandelate racemase/muconate lactonizing enzyme family.</text>
</comment>
<keyword evidence="8" id="KW-1185">Reference proteome</keyword>
<evidence type="ECO:0000256" key="4">
    <source>
        <dbReference type="ARBA" id="ARBA00023235"/>
    </source>
</evidence>
<dbReference type="Pfam" id="PF13378">
    <property type="entry name" value="MR_MLE_C"/>
    <property type="match status" value="1"/>
</dbReference>
<dbReference type="Proteomes" id="UP001056500">
    <property type="component" value="Chromosome"/>
</dbReference>